<comment type="caution">
    <text evidence="2">The sequence shown here is derived from an EMBL/GenBank/DDBJ whole genome shotgun (WGS) entry which is preliminary data.</text>
</comment>
<accession>A0ABN2QHN9</accession>
<dbReference type="InterPro" id="IPR011330">
    <property type="entry name" value="Glyco_hydro/deAcase_b/a-brl"/>
</dbReference>
<gene>
    <name evidence="2" type="ORF">GCM10009838_03950</name>
</gene>
<dbReference type="InterPro" id="IPR005501">
    <property type="entry name" value="LamB/YcsF/PxpA-like"/>
</dbReference>
<sequence>MFLELAAAAGLPTVAEAFAERAYTPRGTLVPRSTPGAVLSFPEEVAARTVEMGGIRHRDRDRRKRGARRRGVVVRARGLALSGGGGGGGGVGAGGGAGAGWGAG</sequence>
<organism evidence="2 3">
    <name type="scientific">Catenulispora subtropica</name>
    <dbReference type="NCBI Taxonomy" id="450798"/>
    <lineage>
        <taxon>Bacteria</taxon>
        <taxon>Bacillati</taxon>
        <taxon>Actinomycetota</taxon>
        <taxon>Actinomycetes</taxon>
        <taxon>Catenulisporales</taxon>
        <taxon>Catenulisporaceae</taxon>
        <taxon>Catenulispora</taxon>
    </lineage>
</organism>
<dbReference type="Proteomes" id="UP001499854">
    <property type="component" value="Unassembled WGS sequence"/>
</dbReference>
<feature type="region of interest" description="Disordered" evidence="1">
    <location>
        <begin position="82"/>
        <end position="104"/>
    </location>
</feature>
<proteinExistence type="predicted"/>
<keyword evidence="3" id="KW-1185">Reference proteome</keyword>
<name>A0ABN2QHN9_9ACTN</name>
<dbReference type="Pfam" id="PF03746">
    <property type="entry name" value="LamB_YcsF"/>
    <property type="match status" value="1"/>
</dbReference>
<dbReference type="EMBL" id="BAAAQM010000001">
    <property type="protein sequence ID" value="GAA1952028.1"/>
    <property type="molecule type" value="Genomic_DNA"/>
</dbReference>
<dbReference type="SUPFAM" id="SSF88713">
    <property type="entry name" value="Glycoside hydrolase/deacetylase"/>
    <property type="match status" value="1"/>
</dbReference>
<evidence type="ECO:0000256" key="1">
    <source>
        <dbReference type="SAM" id="MobiDB-lite"/>
    </source>
</evidence>
<reference evidence="2 3" key="1">
    <citation type="journal article" date="2019" name="Int. J. Syst. Evol. Microbiol.">
        <title>The Global Catalogue of Microorganisms (GCM) 10K type strain sequencing project: providing services to taxonomists for standard genome sequencing and annotation.</title>
        <authorList>
            <consortium name="The Broad Institute Genomics Platform"/>
            <consortium name="The Broad Institute Genome Sequencing Center for Infectious Disease"/>
            <person name="Wu L."/>
            <person name="Ma J."/>
        </authorList>
    </citation>
    <scope>NUCLEOTIDE SEQUENCE [LARGE SCALE GENOMIC DNA]</scope>
    <source>
        <strain evidence="2 3">JCM 16013</strain>
    </source>
</reference>
<evidence type="ECO:0000313" key="3">
    <source>
        <dbReference type="Proteomes" id="UP001499854"/>
    </source>
</evidence>
<protein>
    <submittedName>
        <fullName evidence="2">Uncharacterized protein</fullName>
    </submittedName>
</protein>
<evidence type="ECO:0000313" key="2">
    <source>
        <dbReference type="EMBL" id="GAA1952028.1"/>
    </source>
</evidence>
<dbReference type="Gene3D" id="3.20.20.370">
    <property type="entry name" value="Glycoside hydrolase/deacetylase"/>
    <property type="match status" value="1"/>
</dbReference>